<dbReference type="Pfam" id="PF00665">
    <property type="entry name" value="rve"/>
    <property type="match status" value="1"/>
</dbReference>
<dbReference type="GO" id="GO:0003676">
    <property type="term" value="F:nucleic acid binding"/>
    <property type="evidence" value="ECO:0007669"/>
    <property type="project" value="InterPro"/>
</dbReference>
<name>A0A371EI68_MUCPR</name>
<feature type="domain" description="Integrase catalytic" evidence="2">
    <location>
        <begin position="1"/>
        <end position="136"/>
    </location>
</feature>
<dbReference type="AlphaFoldDB" id="A0A371EI68"/>
<sequence length="289" mass="32983">MGPFPVSNGYSYILLAVDYVEAILTRTNDAKVVVDFLKFGVPKALISDQGSHFCNRAMASLLQKYGVAHRIATAYHPQTNGQAEVFNKEIKHTLQKMTNPSRKDWSKLLDDALLAHRTVYRTLLGMSPYRIVFGKACHLPVELEHKAYWAVKQCNMAYDQAGEHRKFQIQELDELRMEAYENARIYKQKVKKFHDQKILRKDLHIGQKVLLFNSRLKLIAGKLRSRWDGPFVITNIFPHGAVQLKEEQTNRTFQVNGHQVKPFLEGPAPIGENTENISLMEPTPPDGIA</sequence>
<evidence type="ECO:0000256" key="1">
    <source>
        <dbReference type="SAM" id="MobiDB-lite"/>
    </source>
</evidence>
<evidence type="ECO:0000313" key="4">
    <source>
        <dbReference type="Proteomes" id="UP000257109"/>
    </source>
</evidence>
<dbReference type="InterPro" id="IPR001584">
    <property type="entry name" value="Integrase_cat-core"/>
</dbReference>
<feature type="non-terminal residue" evidence="3">
    <location>
        <position position="1"/>
    </location>
</feature>
<gene>
    <name evidence="3" type="primary">gag-pol</name>
    <name evidence="3" type="ORF">CR513_55569</name>
</gene>
<keyword evidence="4" id="KW-1185">Reference proteome</keyword>
<dbReference type="InterPro" id="IPR036397">
    <property type="entry name" value="RNaseH_sf"/>
</dbReference>
<accession>A0A371EI68</accession>
<evidence type="ECO:0000259" key="2">
    <source>
        <dbReference type="PROSITE" id="PS50994"/>
    </source>
</evidence>
<feature type="region of interest" description="Disordered" evidence="1">
    <location>
        <begin position="265"/>
        <end position="289"/>
    </location>
</feature>
<proteinExistence type="predicted"/>
<dbReference type="GO" id="GO:0015074">
    <property type="term" value="P:DNA integration"/>
    <property type="evidence" value="ECO:0007669"/>
    <property type="project" value="InterPro"/>
</dbReference>
<dbReference type="Gene3D" id="3.30.420.10">
    <property type="entry name" value="Ribonuclease H-like superfamily/Ribonuclease H"/>
    <property type="match status" value="1"/>
</dbReference>
<dbReference type="PROSITE" id="PS50994">
    <property type="entry name" value="INTEGRASE"/>
    <property type="match status" value="1"/>
</dbReference>
<reference evidence="3" key="1">
    <citation type="submission" date="2018-05" db="EMBL/GenBank/DDBJ databases">
        <title>Draft genome of Mucuna pruriens seed.</title>
        <authorList>
            <person name="Nnadi N.E."/>
            <person name="Vos R."/>
            <person name="Hasami M.H."/>
            <person name="Devisetty U.K."/>
            <person name="Aguiy J.C."/>
        </authorList>
    </citation>
    <scope>NUCLEOTIDE SEQUENCE [LARGE SCALE GENOMIC DNA]</scope>
    <source>
        <strain evidence="3">JCA_2017</strain>
    </source>
</reference>
<comment type="caution">
    <text evidence="3">The sequence shown here is derived from an EMBL/GenBank/DDBJ whole genome shotgun (WGS) entry which is preliminary data.</text>
</comment>
<dbReference type="PANTHER" id="PTHR47266">
    <property type="entry name" value="ENDONUCLEASE-RELATED"/>
    <property type="match status" value="1"/>
</dbReference>
<dbReference type="OrthoDB" id="1700743at2759"/>
<dbReference type="InterPro" id="IPR012337">
    <property type="entry name" value="RNaseH-like_sf"/>
</dbReference>
<dbReference type="SUPFAM" id="SSF53098">
    <property type="entry name" value="Ribonuclease H-like"/>
    <property type="match status" value="1"/>
</dbReference>
<dbReference type="EMBL" id="QJKJ01013754">
    <property type="protein sequence ID" value="RDX65745.1"/>
    <property type="molecule type" value="Genomic_DNA"/>
</dbReference>
<dbReference type="Proteomes" id="UP000257109">
    <property type="component" value="Unassembled WGS sequence"/>
</dbReference>
<protein>
    <submittedName>
        <fullName evidence="3">Gag-pol</fullName>
    </submittedName>
</protein>
<organism evidence="3 4">
    <name type="scientific">Mucuna pruriens</name>
    <name type="common">Velvet bean</name>
    <name type="synonym">Dolichos pruriens</name>
    <dbReference type="NCBI Taxonomy" id="157652"/>
    <lineage>
        <taxon>Eukaryota</taxon>
        <taxon>Viridiplantae</taxon>
        <taxon>Streptophyta</taxon>
        <taxon>Embryophyta</taxon>
        <taxon>Tracheophyta</taxon>
        <taxon>Spermatophyta</taxon>
        <taxon>Magnoliopsida</taxon>
        <taxon>eudicotyledons</taxon>
        <taxon>Gunneridae</taxon>
        <taxon>Pentapetalae</taxon>
        <taxon>rosids</taxon>
        <taxon>fabids</taxon>
        <taxon>Fabales</taxon>
        <taxon>Fabaceae</taxon>
        <taxon>Papilionoideae</taxon>
        <taxon>50 kb inversion clade</taxon>
        <taxon>NPAAA clade</taxon>
        <taxon>indigoferoid/millettioid clade</taxon>
        <taxon>Phaseoleae</taxon>
        <taxon>Mucuna</taxon>
    </lineage>
</organism>
<evidence type="ECO:0000313" key="3">
    <source>
        <dbReference type="EMBL" id="RDX65745.1"/>
    </source>
</evidence>
<dbReference type="InterPro" id="IPR052160">
    <property type="entry name" value="Gypsy_RT_Integrase-like"/>
</dbReference>